<comment type="caution">
    <text evidence="1">The sequence shown here is derived from an EMBL/GenBank/DDBJ whole genome shotgun (WGS) entry which is preliminary data.</text>
</comment>
<keyword evidence="2" id="KW-1185">Reference proteome</keyword>
<sequence length="95" mass="11414">MAFNNFLNFVIAEEIEFVGERFTLNLERRLLRDNSNPFDIDEELFIKYFRLNKNRCRILIEDVRPHVLPGQRSTKIALELKVLSVLYFYQCPNDM</sequence>
<dbReference type="EMBL" id="JARPUR010000002">
    <property type="protein sequence ID" value="KAK4881858.1"/>
    <property type="molecule type" value="Genomic_DNA"/>
</dbReference>
<evidence type="ECO:0000313" key="2">
    <source>
        <dbReference type="Proteomes" id="UP001353858"/>
    </source>
</evidence>
<accession>A0AAN7PCG0</accession>
<name>A0AAN7PCG0_9COLE</name>
<dbReference type="AlphaFoldDB" id="A0AAN7PCG0"/>
<protein>
    <submittedName>
        <fullName evidence="1">Uncharacterized protein</fullName>
    </submittedName>
</protein>
<dbReference type="Proteomes" id="UP001353858">
    <property type="component" value="Unassembled WGS sequence"/>
</dbReference>
<reference evidence="2" key="1">
    <citation type="submission" date="2023-01" db="EMBL/GenBank/DDBJ databases">
        <title>Key to firefly adult light organ development and bioluminescence: homeobox transcription factors regulate luciferase expression and transportation to peroxisome.</title>
        <authorList>
            <person name="Fu X."/>
        </authorList>
    </citation>
    <scope>NUCLEOTIDE SEQUENCE [LARGE SCALE GENOMIC DNA]</scope>
</reference>
<gene>
    <name evidence="1" type="ORF">RN001_005177</name>
</gene>
<proteinExistence type="predicted"/>
<evidence type="ECO:0000313" key="1">
    <source>
        <dbReference type="EMBL" id="KAK4881858.1"/>
    </source>
</evidence>
<organism evidence="1 2">
    <name type="scientific">Aquatica leii</name>
    <dbReference type="NCBI Taxonomy" id="1421715"/>
    <lineage>
        <taxon>Eukaryota</taxon>
        <taxon>Metazoa</taxon>
        <taxon>Ecdysozoa</taxon>
        <taxon>Arthropoda</taxon>
        <taxon>Hexapoda</taxon>
        <taxon>Insecta</taxon>
        <taxon>Pterygota</taxon>
        <taxon>Neoptera</taxon>
        <taxon>Endopterygota</taxon>
        <taxon>Coleoptera</taxon>
        <taxon>Polyphaga</taxon>
        <taxon>Elateriformia</taxon>
        <taxon>Elateroidea</taxon>
        <taxon>Lampyridae</taxon>
        <taxon>Luciolinae</taxon>
        <taxon>Aquatica</taxon>
    </lineage>
</organism>